<evidence type="ECO:0000313" key="11">
    <source>
        <dbReference type="EMBL" id="MDQ0556378.1"/>
    </source>
</evidence>
<gene>
    <name evidence="11" type="ORF">QOZ92_001492</name>
</gene>
<evidence type="ECO:0000256" key="1">
    <source>
        <dbReference type="ARBA" id="ARBA00000085"/>
    </source>
</evidence>
<dbReference type="PROSITE" id="PS50109">
    <property type="entry name" value="HIS_KIN"/>
    <property type="match status" value="1"/>
</dbReference>
<dbReference type="Gene3D" id="1.10.287.130">
    <property type="match status" value="1"/>
</dbReference>
<evidence type="ECO:0000256" key="6">
    <source>
        <dbReference type="ARBA" id="ARBA00022777"/>
    </source>
</evidence>
<dbReference type="InterPro" id="IPR003594">
    <property type="entry name" value="HATPase_dom"/>
</dbReference>
<keyword evidence="8" id="KW-0472">Membrane</keyword>
<name>A0ABU0MZN3_9FIRM</name>
<dbReference type="PROSITE" id="PS50885">
    <property type="entry name" value="HAMP"/>
    <property type="match status" value="1"/>
</dbReference>
<dbReference type="InterPro" id="IPR004358">
    <property type="entry name" value="Sig_transdc_His_kin-like_C"/>
</dbReference>
<dbReference type="SUPFAM" id="SSF47384">
    <property type="entry name" value="Homodimeric domain of signal transducing histidine kinase"/>
    <property type="match status" value="1"/>
</dbReference>
<evidence type="ECO:0000256" key="7">
    <source>
        <dbReference type="ARBA" id="ARBA00023012"/>
    </source>
</evidence>
<dbReference type="Pfam" id="PF00512">
    <property type="entry name" value="HisKA"/>
    <property type="match status" value="1"/>
</dbReference>
<evidence type="ECO:0000313" key="12">
    <source>
        <dbReference type="Proteomes" id="UP001232584"/>
    </source>
</evidence>
<sequence>MNNYIKSTFKKYLILLSALIILFAISITLSVKEDYFKDIDNTCKVLVHDQLNAISNNLKNQTYKYTIVSLDGYVIKSTEDDSPNKISVRNLSIDNWQDINNKGVVRYSTPLIIDGKIDKIAIFSIPKIDIINFRNDINDKNIYKFTIIIILLLIVFIIFKIYKLINKDILEPINKMHKSASEILKGNYLEKVKYDYYGEVGKFSHDFERMRESLIISREREKKLKIAEKELLACISHDLKTPIANISGYCEGIIDGVVKEERDIKRYAGIILKKAKVLTKLLDDILELSKAEINQMSINKKEVYSKEFFEELLEEISMDVISSGRKFVVENEPYNLLINIDKDKITQAINNIISNSIKYTSSDGIISIRFEKIIDGLEIRVKDNGIGISADDVDLVFNKFYRSEKHRNQNIPGSGLGLSIAKYITEMHNGSIEMISGNGRGTTVIVKIRNSK</sequence>
<dbReference type="PRINTS" id="PR00344">
    <property type="entry name" value="BCTRLSENSOR"/>
</dbReference>
<keyword evidence="8" id="KW-1133">Transmembrane helix</keyword>
<dbReference type="InterPro" id="IPR003661">
    <property type="entry name" value="HisK_dim/P_dom"/>
</dbReference>
<evidence type="ECO:0000256" key="3">
    <source>
        <dbReference type="ARBA" id="ARBA00012438"/>
    </source>
</evidence>
<evidence type="ECO:0000256" key="5">
    <source>
        <dbReference type="ARBA" id="ARBA00022679"/>
    </source>
</evidence>
<keyword evidence="4" id="KW-0597">Phosphoprotein</keyword>
<dbReference type="EC" id="2.7.13.3" evidence="3"/>
<dbReference type="SUPFAM" id="SSF158472">
    <property type="entry name" value="HAMP domain-like"/>
    <property type="match status" value="1"/>
</dbReference>
<keyword evidence="5" id="KW-0808">Transferase</keyword>
<dbReference type="InterPro" id="IPR050351">
    <property type="entry name" value="BphY/WalK/GraS-like"/>
</dbReference>
<dbReference type="SUPFAM" id="SSF55874">
    <property type="entry name" value="ATPase domain of HSP90 chaperone/DNA topoisomerase II/histidine kinase"/>
    <property type="match status" value="1"/>
</dbReference>
<dbReference type="PANTHER" id="PTHR45453:SF1">
    <property type="entry name" value="PHOSPHATE REGULON SENSOR PROTEIN PHOR"/>
    <property type="match status" value="1"/>
</dbReference>
<proteinExistence type="predicted"/>
<dbReference type="PANTHER" id="PTHR45453">
    <property type="entry name" value="PHOSPHATE REGULON SENSOR PROTEIN PHOR"/>
    <property type="match status" value="1"/>
</dbReference>
<feature type="transmembrane region" description="Helical" evidence="8">
    <location>
        <begin position="12"/>
        <end position="31"/>
    </location>
</feature>
<organism evidence="11 12">
    <name type="scientific">Paraclostridium ghonii</name>
    <dbReference type="NCBI Taxonomy" id="29358"/>
    <lineage>
        <taxon>Bacteria</taxon>
        <taxon>Bacillati</taxon>
        <taxon>Bacillota</taxon>
        <taxon>Clostridia</taxon>
        <taxon>Peptostreptococcales</taxon>
        <taxon>Peptostreptococcaceae</taxon>
        <taxon>Paraclostridium</taxon>
    </lineage>
</organism>
<dbReference type="InterPro" id="IPR036890">
    <property type="entry name" value="HATPase_C_sf"/>
</dbReference>
<dbReference type="CDD" id="cd00082">
    <property type="entry name" value="HisKA"/>
    <property type="match status" value="1"/>
</dbReference>
<feature type="domain" description="HAMP" evidence="10">
    <location>
        <begin position="167"/>
        <end position="219"/>
    </location>
</feature>
<feature type="domain" description="Histidine kinase" evidence="9">
    <location>
        <begin position="234"/>
        <end position="452"/>
    </location>
</feature>
<dbReference type="RefSeq" id="WP_307505445.1">
    <property type="nucleotide sequence ID" value="NZ_BAAACE010000021.1"/>
</dbReference>
<protein>
    <recommendedName>
        <fullName evidence="3">histidine kinase</fullName>
        <ecNumber evidence="3">2.7.13.3</ecNumber>
    </recommendedName>
</protein>
<dbReference type="InterPro" id="IPR036097">
    <property type="entry name" value="HisK_dim/P_sf"/>
</dbReference>
<comment type="subcellular location">
    <subcellularLocation>
        <location evidence="2">Membrane</location>
    </subcellularLocation>
</comment>
<accession>A0ABU0MZN3</accession>
<reference evidence="11 12" key="1">
    <citation type="submission" date="2023-07" db="EMBL/GenBank/DDBJ databases">
        <title>Genomic Encyclopedia of Type Strains, Phase IV (KMG-IV): sequencing the most valuable type-strain genomes for metagenomic binning, comparative biology and taxonomic classification.</title>
        <authorList>
            <person name="Goeker M."/>
        </authorList>
    </citation>
    <scope>NUCLEOTIDE SEQUENCE [LARGE SCALE GENOMIC DNA]</scope>
    <source>
        <strain evidence="11 12">DSM 15049</strain>
    </source>
</reference>
<keyword evidence="12" id="KW-1185">Reference proteome</keyword>
<dbReference type="CDD" id="cd06225">
    <property type="entry name" value="HAMP"/>
    <property type="match status" value="1"/>
</dbReference>
<evidence type="ECO:0000259" key="9">
    <source>
        <dbReference type="PROSITE" id="PS50109"/>
    </source>
</evidence>
<dbReference type="GO" id="GO:0016301">
    <property type="term" value="F:kinase activity"/>
    <property type="evidence" value="ECO:0007669"/>
    <property type="project" value="UniProtKB-KW"/>
</dbReference>
<keyword evidence="6 11" id="KW-0418">Kinase</keyword>
<dbReference type="CDD" id="cd00075">
    <property type="entry name" value="HATPase"/>
    <property type="match status" value="1"/>
</dbReference>
<dbReference type="Proteomes" id="UP001232584">
    <property type="component" value="Unassembled WGS sequence"/>
</dbReference>
<keyword evidence="7" id="KW-0902">Two-component regulatory system</keyword>
<evidence type="ECO:0000259" key="10">
    <source>
        <dbReference type="PROSITE" id="PS50885"/>
    </source>
</evidence>
<dbReference type="EMBL" id="JAUSWG010000005">
    <property type="protein sequence ID" value="MDQ0556378.1"/>
    <property type="molecule type" value="Genomic_DNA"/>
</dbReference>
<dbReference type="InterPro" id="IPR005467">
    <property type="entry name" value="His_kinase_dom"/>
</dbReference>
<evidence type="ECO:0000256" key="2">
    <source>
        <dbReference type="ARBA" id="ARBA00004370"/>
    </source>
</evidence>
<dbReference type="Gene3D" id="3.30.565.10">
    <property type="entry name" value="Histidine kinase-like ATPase, C-terminal domain"/>
    <property type="match status" value="1"/>
</dbReference>
<comment type="caution">
    <text evidence="11">The sequence shown here is derived from an EMBL/GenBank/DDBJ whole genome shotgun (WGS) entry which is preliminary data.</text>
</comment>
<evidence type="ECO:0000256" key="8">
    <source>
        <dbReference type="SAM" id="Phobius"/>
    </source>
</evidence>
<comment type="catalytic activity">
    <reaction evidence="1">
        <text>ATP + protein L-histidine = ADP + protein N-phospho-L-histidine.</text>
        <dbReference type="EC" id="2.7.13.3"/>
    </reaction>
</comment>
<dbReference type="Gene3D" id="6.10.340.10">
    <property type="match status" value="1"/>
</dbReference>
<dbReference type="SMART" id="SM00388">
    <property type="entry name" value="HisKA"/>
    <property type="match status" value="1"/>
</dbReference>
<evidence type="ECO:0000256" key="4">
    <source>
        <dbReference type="ARBA" id="ARBA00022553"/>
    </source>
</evidence>
<dbReference type="Pfam" id="PF02518">
    <property type="entry name" value="HATPase_c"/>
    <property type="match status" value="1"/>
</dbReference>
<dbReference type="InterPro" id="IPR003660">
    <property type="entry name" value="HAMP_dom"/>
</dbReference>
<dbReference type="SMART" id="SM00387">
    <property type="entry name" value="HATPase_c"/>
    <property type="match status" value="1"/>
</dbReference>
<keyword evidence="8" id="KW-0812">Transmembrane</keyword>
<feature type="transmembrane region" description="Helical" evidence="8">
    <location>
        <begin position="142"/>
        <end position="162"/>
    </location>
</feature>